<evidence type="ECO:0000256" key="3">
    <source>
        <dbReference type="ARBA" id="ARBA00022525"/>
    </source>
</evidence>
<keyword evidence="5" id="KW-0732">Signal</keyword>
<evidence type="ECO:0000256" key="1">
    <source>
        <dbReference type="ARBA" id="ARBA00001973"/>
    </source>
</evidence>
<dbReference type="InterPro" id="IPR049892">
    <property type="entry name" value="AA9"/>
</dbReference>
<keyword evidence="9" id="KW-0503">Monooxygenase</keyword>
<evidence type="ECO:0000256" key="13">
    <source>
        <dbReference type="ARBA" id="ARBA00044502"/>
    </source>
</evidence>
<protein>
    <recommendedName>
        <fullName evidence="15">lytic cellulose monooxygenase (C4-dehydrogenating)</fullName>
        <ecNumber evidence="15">1.14.99.56</ecNumber>
    </recommendedName>
</protein>
<keyword evidence="12" id="KW-0624">Polysaccharide degradation</keyword>
<dbReference type="PANTHER" id="PTHR33353:SF10">
    <property type="entry name" value="ENDO-BETA-1,4-GLUCANASE D"/>
    <property type="match status" value="1"/>
</dbReference>
<keyword evidence="7" id="KW-0560">Oxidoreductase</keyword>
<dbReference type="EC" id="1.14.99.56" evidence="15"/>
<keyword evidence="6" id="KW-0136">Cellulose degradation</keyword>
<evidence type="ECO:0000256" key="7">
    <source>
        <dbReference type="ARBA" id="ARBA00023002"/>
    </source>
</evidence>
<gene>
    <name evidence="17" type="ORF">QC761_504100</name>
</gene>
<evidence type="ECO:0000256" key="2">
    <source>
        <dbReference type="ARBA" id="ARBA00004613"/>
    </source>
</evidence>
<comment type="catalytic activity">
    <reaction evidence="14">
        <text>[(1-&gt;4)-beta-D-glucosyl]n+m + reduced acceptor + O2 = 4-dehydro-beta-D-glucosyl-[(1-&gt;4)-beta-D-glucosyl]n-1 + [(1-&gt;4)-beta-D-glucosyl]m + acceptor + H2O.</text>
        <dbReference type="EC" id="1.14.99.56"/>
    </reaction>
</comment>
<dbReference type="EMBL" id="JAFFGZ010000007">
    <property type="protein sequence ID" value="KAK4641807.1"/>
    <property type="molecule type" value="Genomic_DNA"/>
</dbReference>
<dbReference type="InterPro" id="IPR005103">
    <property type="entry name" value="AA9_LPMO"/>
</dbReference>
<dbReference type="Proteomes" id="UP001322138">
    <property type="component" value="Unassembled WGS sequence"/>
</dbReference>
<evidence type="ECO:0000256" key="15">
    <source>
        <dbReference type="ARBA" id="ARBA00047174"/>
    </source>
</evidence>
<dbReference type="Pfam" id="PF03443">
    <property type="entry name" value="AA9"/>
    <property type="match status" value="1"/>
</dbReference>
<evidence type="ECO:0000256" key="4">
    <source>
        <dbReference type="ARBA" id="ARBA00022723"/>
    </source>
</evidence>
<reference evidence="17 18" key="1">
    <citation type="journal article" date="2023" name="bioRxiv">
        <title>High-quality genome assemblies of four members of thePodospora anserinaspecies complex.</title>
        <authorList>
            <person name="Ament-Velasquez S.L."/>
            <person name="Vogan A.A."/>
            <person name="Wallerman O."/>
            <person name="Hartmann F."/>
            <person name="Gautier V."/>
            <person name="Silar P."/>
            <person name="Giraud T."/>
            <person name="Johannesson H."/>
        </authorList>
    </citation>
    <scope>NUCLEOTIDE SEQUENCE [LARGE SCALE GENOMIC DNA]</scope>
    <source>
        <strain evidence="17 18">CBS 112042</strain>
    </source>
</reference>
<comment type="caution">
    <text evidence="17">The sequence shown here is derived from an EMBL/GenBank/DDBJ whole genome shotgun (WGS) entry which is preliminary data.</text>
</comment>
<keyword evidence="3" id="KW-0964">Secreted</keyword>
<comment type="cofactor">
    <cofactor evidence="1">
        <name>Cu(2+)</name>
        <dbReference type="ChEBI" id="CHEBI:29036"/>
    </cofactor>
</comment>
<evidence type="ECO:0000256" key="14">
    <source>
        <dbReference type="ARBA" id="ARBA00045077"/>
    </source>
</evidence>
<name>A0ABR0FEV4_9PEZI</name>
<keyword evidence="8" id="KW-0186">Copper</keyword>
<comment type="subcellular location">
    <subcellularLocation>
        <location evidence="2">Secreted</location>
    </subcellularLocation>
</comment>
<dbReference type="GeneID" id="87899114"/>
<evidence type="ECO:0000256" key="11">
    <source>
        <dbReference type="ARBA" id="ARBA00023277"/>
    </source>
</evidence>
<keyword evidence="4" id="KW-0479">Metal-binding</keyword>
<dbReference type="PANTHER" id="PTHR33353">
    <property type="entry name" value="PUTATIVE (AFU_ORTHOLOGUE AFUA_1G12560)-RELATED"/>
    <property type="match status" value="1"/>
</dbReference>
<evidence type="ECO:0000313" key="18">
    <source>
        <dbReference type="Proteomes" id="UP001322138"/>
    </source>
</evidence>
<dbReference type="RefSeq" id="XP_062730783.1">
    <property type="nucleotide sequence ID" value="XM_062879632.1"/>
</dbReference>
<keyword evidence="18" id="KW-1185">Reference proteome</keyword>
<sequence length="273" mass="29014">MKHDLDFLRLKSSGGRYSPRGPLEAQNVPLRVVLPSAYKLKPVTPKMKLSTTLAVLTAAAAEAHYTFPSIANTPDWQYVRQTSNYQSNGPVTNVNSPDIRCYQLRPGSGAPGTYTVAAGSTLAYNAKASISHPGPMAVYIAKVPAGQTAATWDGSGKVWSKIYQDRPNLGGSMTWPSNGARSINVPIPRCLQNGDYLLRAEHIALHSAGSAGGAQFYISCAQITVTGGSGTYSPRNQVSFPGAYSATDPGIMINIYYPVPTSYTPPGPAVETC</sequence>
<evidence type="ECO:0000256" key="9">
    <source>
        <dbReference type="ARBA" id="ARBA00023033"/>
    </source>
</evidence>
<feature type="domain" description="Auxiliary Activity family 9 catalytic" evidence="16">
    <location>
        <begin position="71"/>
        <end position="263"/>
    </location>
</feature>
<dbReference type="Gene3D" id="2.70.50.70">
    <property type="match status" value="1"/>
</dbReference>
<proteinExistence type="inferred from homology"/>
<keyword evidence="11" id="KW-0119">Carbohydrate metabolism</keyword>
<evidence type="ECO:0000313" key="17">
    <source>
        <dbReference type="EMBL" id="KAK4641807.1"/>
    </source>
</evidence>
<dbReference type="CDD" id="cd21175">
    <property type="entry name" value="LPMO_AA9"/>
    <property type="match status" value="1"/>
</dbReference>
<evidence type="ECO:0000259" key="16">
    <source>
        <dbReference type="Pfam" id="PF03443"/>
    </source>
</evidence>
<evidence type="ECO:0000256" key="6">
    <source>
        <dbReference type="ARBA" id="ARBA00023001"/>
    </source>
</evidence>
<comment type="similarity">
    <text evidence="13">Belongs to the polysaccharide monooxygenase AA9 family.</text>
</comment>
<evidence type="ECO:0000256" key="10">
    <source>
        <dbReference type="ARBA" id="ARBA00023157"/>
    </source>
</evidence>
<keyword evidence="10" id="KW-1015">Disulfide bond</keyword>
<accession>A0ABR0FEV4</accession>
<evidence type="ECO:0000256" key="5">
    <source>
        <dbReference type="ARBA" id="ARBA00022729"/>
    </source>
</evidence>
<organism evidence="17 18">
    <name type="scientific">Podospora bellae-mahoneyi</name>
    <dbReference type="NCBI Taxonomy" id="2093777"/>
    <lineage>
        <taxon>Eukaryota</taxon>
        <taxon>Fungi</taxon>
        <taxon>Dikarya</taxon>
        <taxon>Ascomycota</taxon>
        <taxon>Pezizomycotina</taxon>
        <taxon>Sordariomycetes</taxon>
        <taxon>Sordariomycetidae</taxon>
        <taxon>Sordariales</taxon>
        <taxon>Podosporaceae</taxon>
        <taxon>Podospora</taxon>
    </lineage>
</organism>
<evidence type="ECO:0000256" key="8">
    <source>
        <dbReference type="ARBA" id="ARBA00023008"/>
    </source>
</evidence>
<evidence type="ECO:0000256" key="12">
    <source>
        <dbReference type="ARBA" id="ARBA00023326"/>
    </source>
</evidence>